<dbReference type="PANTHER" id="PTHR23513">
    <property type="entry name" value="INTEGRAL MEMBRANE EFFLUX PROTEIN-RELATED"/>
    <property type="match status" value="1"/>
</dbReference>
<feature type="transmembrane region" description="Helical" evidence="6">
    <location>
        <begin position="43"/>
        <end position="68"/>
    </location>
</feature>
<feature type="transmembrane region" description="Helical" evidence="6">
    <location>
        <begin position="285"/>
        <end position="306"/>
    </location>
</feature>
<feature type="domain" description="Major facilitator superfamily (MFS) profile" evidence="7">
    <location>
        <begin position="1"/>
        <end position="396"/>
    </location>
</feature>
<evidence type="ECO:0000256" key="6">
    <source>
        <dbReference type="SAM" id="Phobius"/>
    </source>
</evidence>
<keyword evidence="3 6" id="KW-0812">Transmembrane</keyword>
<dbReference type="Gene3D" id="1.20.1250.20">
    <property type="entry name" value="MFS general substrate transporter like domains"/>
    <property type="match status" value="1"/>
</dbReference>
<feature type="transmembrane region" description="Helical" evidence="6">
    <location>
        <begin position="100"/>
        <end position="122"/>
    </location>
</feature>
<dbReference type="EMBL" id="RBIL01000001">
    <property type="protein sequence ID" value="RKQ92740.1"/>
    <property type="molecule type" value="Genomic_DNA"/>
</dbReference>
<feature type="transmembrane region" description="Helical" evidence="6">
    <location>
        <begin position="253"/>
        <end position="273"/>
    </location>
</feature>
<keyword evidence="4 6" id="KW-1133">Transmembrane helix</keyword>
<dbReference type="InterPro" id="IPR011701">
    <property type="entry name" value="MFS"/>
</dbReference>
<dbReference type="PANTHER" id="PTHR23513:SF6">
    <property type="entry name" value="MAJOR FACILITATOR SUPERFAMILY ASSOCIATED DOMAIN-CONTAINING PROTEIN"/>
    <property type="match status" value="1"/>
</dbReference>
<dbReference type="GO" id="GO:0022857">
    <property type="term" value="F:transmembrane transporter activity"/>
    <property type="evidence" value="ECO:0007669"/>
    <property type="project" value="InterPro"/>
</dbReference>
<dbReference type="GO" id="GO:0005886">
    <property type="term" value="C:plasma membrane"/>
    <property type="evidence" value="ECO:0007669"/>
    <property type="project" value="UniProtKB-SubCell"/>
</dbReference>
<evidence type="ECO:0000256" key="4">
    <source>
        <dbReference type="ARBA" id="ARBA00022989"/>
    </source>
</evidence>
<protein>
    <submittedName>
        <fullName evidence="8">Putative MFS family arabinose efflux permease</fullName>
    </submittedName>
</protein>
<keyword evidence="9" id="KW-1185">Reference proteome</keyword>
<evidence type="ECO:0000256" key="2">
    <source>
        <dbReference type="ARBA" id="ARBA00022475"/>
    </source>
</evidence>
<organism evidence="8 9">
    <name type="scientific">Solirubrobacter pauli</name>
    <dbReference type="NCBI Taxonomy" id="166793"/>
    <lineage>
        <taxon>Bacteria</taxon>
        <taxon>Bacillati</taxon>
        <taxon>Actinomycetota</taxon>
        <taxon>Thermoleophilia</taxon>
        <taxon>Solirubrobacterales</taxon>
        <taxon>Solirubrobacteraceae</taxon>
        <taxon>Solirubrobacter</taxon>
    </lineage>
</organism>
<gene>
    <name evidence="8" type="ORF">C8N24_2594</name>
</gene>
<dbReference type="InterPro" id="IPR020846">
    <property type="entry name" value="MFS_dom"/>
</dbReference>
<accession>A0A660LFP0</accession>
<evidence type="ECO:0000256" key="3">
    <source>
        <dbReference type="ARBA" id="ARBA00022692"/>
    </source>
</evidence>
<dbReference type="CDD" id="cd06173">
    <property type="entry name" value="MFS_MefA_like"/>
    <property type="match status" value="1"/>
</dbReference>
<feature type="transmembrane region" description="Helical" evidence="6">
    <location>
        <begin position="371"/>
        <end position="389"/>
    </location>
</feature>
<sequence length="412" mass="41685">MFAAALSGAPARRFFAAHAQSCLGSGLAAVALSLLAYDRFENAWAIAAVLVPDLVPAIVLGPLLGALVDRIGWRVCAVVADVLRCVAFVVILFADSLPLMIVGALIAGIGNALFGPSALSGLPRLLRGERGRAAGLGLYSAIDDLGLTAGPALASVALAVISPAALMGFNALTFAVSAALLVGVRVDGGGDVAARGRSTLLADARTGVRELAGRPEIRTLLLASTGVVLCIGVTNVGEVFLAREVLGVGGSGLALMVAAGGLGTVLGSLCTRFTSGRVWLWRRAYAIGLAAMAVDLLVCALAGSIWLIVPALALGGFGNGLALVHDRMLLSRSAPETLHGRLFGLQKTCVSFAFALSFLCSGALISSVGVQGAFLVMAAGLALVMVTALPRLRAAWPTPPPGRPPALGDALA</sequence>
<evidence type="ECO:0000259" key="7">
    <source>
        <dbReference type="PROSITE" id="PS50850"/>
    </source>
</evidence>
<feature type="transmembrane region" description="Helical" evidence="6">
    <location>
        <begin position="75"/>
        <end position="94"/>
    </location>
</feature>
<comment type="subcellular location">
    <subcellularLocation>
        <location evidence="1">Cell membrane</location>
        <topology evidence="1">Multi-pass membrane protein</topology>
    </subcellularLocation>
</comment>
<dbReference type="OrthoDB" id="5243150at2"/>
<feature type="transmembrane region" description="Helical" evidence="6">
    <location>
        <begin position="219"/>
        <end position="241"/>
    </location>
</feature>
<reference evidence="8 9" key="1">
    <citation type="submission" date="2018-10" db="EMBL/GenBank/DDBJ databases">
        <title>Genomic Encyclopedia of Archaeal and Bacterial Type Strains, Phase II (KMG-II): from individual species to whole genera.</title>
        <authorList>
            <person name="Goeker M."/>
        </authorList>
    </citation>
    <scope>NUCLEOTIDE SEQUENCE [LARGE SCALE GENOMIC DNA]</scope>
    <source>
        <strain evidence="8 9">DSM 14954</strain>
    </source>
</reference>
<proteinExistence type="predicted"/>
<dbReference type="Pfam" id="PF07690">
    <property type="entry name" value="MFS_1"/>
    <property type="match status" value="1"/>
</dbReference>
<evidence type="ECO:0000256" key="5">
    <source>
        <dbReference type="ARBA" id="ARBA00023136"/>
    </source>
</evidence>
<comment type="caution">
    <text evidence="8">The sequence shown here is derived from an EMBL/GenBank/DDBJ whole genome shotgun (WGS) entry which is preliminary data.</text>
</comment>
<name>A0A660LFP0_9ACTN</name>
<evidence type="ECO:0000313" key="9">
    <source>
        <dbReference type="Proteomes" id="UP000278962"/>
    </source>
</evidence>
<keyword evidence="2" id="KW-1003">Cell membrane</keyword>
<dbReference type="AlphaFoldDB" id="A0A660LFP0"/>
<dbReference type="InterPro" id="IPR036259">
    <property type="entry name" value="MFS_trans_sf"/>
</dbReference>
<evidence type="ECO:0000256" key="1">
    <source>
        <dbReference type="ARBA" id="ARBA00004651"/>
    </source>
</evidence>
<evidence type="ECO:0000313" key="8">
    <source>
        <dbReference type="EMBL" id="RKQ92740.1"/>
    </source>
</evidence>
<dbReference type="PROSITE" id="PS50850">
    <property type="entry name" value="MFS"/>
    <property type="match status" value="1"/>
</dbReference>
<keyword evidence="5 6" id="KW-0472">Membrane</keyword>
<dbReference type="RefSeq" id="WP_121250480.1">
    <property type="nucleotide sequence ID" value="NZ_RBIL01000001.1"/>
</dbReference>
<dbReference type="Proteomes" id="UP000278962">
    <property type="component" value="Unassembled WGS sequence"/>
</dbReference>
<dbReference type="SUPFAM" id="SSF103473">
    <property type="entry name" value="MFS general substrate transporter"/>
    <property type="match status" value="1"/>
</dbReference>